<dbReference type="InterPro" id="IPR006094">
    <property type="entry name" value="Oxid_FAD_bind_N"/>
</dbReference>
<dbReference type="PANTHER" id="PTHR42973">
    <property type="entry name" value="BINDING OXIDOREDUCTASE, PUTATIVE (AFU_ORTHOLOGUE AFUA_1G17690)-RELATED"/>
    <property type="match status" value="1"/>
</dbReference>
<evidence type="ECO:0000256" key="1">
    <source>
        <dbReference type="ARBA" id="ARBA00001974"/>
    </source>
</evidence>
<dbReference type="PROSITE" id="PS51387">
    <property type="entry name" value="FAD_PCMH"/>
    <property type="match status" value="1"/>
</dbReference>
<comment type="similarity">
    <text evidence="2">Belongs to the oxygen-dependent FAD-linked oxidoreductase family.</text>
</comment>
<keyword evidence="5" id="KW-0560">Oxidoreductase</keyword>
<dbReference type="AlphaFoldDB" id="A0A1G6S1P7"/>
<feature type="domain" description="FAD-binding PCMH-type" evidence="6">
    <location>
        <begin position="37"/>
        <end position="205"/>
    </location>
</feature>
<evidence type="ECO:0000313" key="7">
    <source>
        <dbReference type="EMBL" id="SDD10842.1"/>
    </source>
</evidence>
<name>A0A1G6S1P7_9MICO</name>
<keyword evidence="4" id="KW-0274">FAD</keyword>
<dbReference type="PANTHER" id="PTHR42973:SF39">
    <property type="entry name" value="FAD-BINDING PCMH-TYPE DOMAIN-CONTAINING PROTEIN"/>
    <property type="match status" value="1"/>
</dbReference>
<organism evidence="7 8">
    <name type="scientific">Sanguibacter gelidistatuariae</name>
    <dbReference type="NCBI Taxonomy" id="1814289"/>
    <lineage>
        <taxon>Bacteria</taxon>
        <taxon>Bacillati</taxon>
        <taxon>Actinomycetota</taxon>
        <taxon>Actinomycetes</taxon>
        <taxon>Micrococcales</taxon>
        <taxon>Sanguibacteraceae</taxon>
        <taxon>Sanguibacter</taxon>
    </lineage>
</organism>
<protein>
    <submittedName>
        <fullName evidence="7">FAD/FMN-containing dehydrogenase</fullName>
    </submittedName>
</protein>
<proteinExistence type="inferred from homology"/>
<dbReference type="InterPro" id="IPR016169">
    <property type="entry name" value="FAD-bd_PCMH_sub2"/>
</dbReference>
<dbReference type="Proteomes" id="UP000199039">
    <property type="component" value="Unassembled WGS sequence"/>
</dbReference>
<evidence type="ECO:0000256" key="5">
    <source>
        <dbReference type="ARBA" id="ARBA00023002"/>
    </source>
</evidence>
<evidence type="ECO:0000259" key="6">
    <source>
        <dbReference type="PROSITE" id="PS51387"/>
    </source>
</evidence>
<dbReference type="Gene3D" id="3.30.465.10">
    <property type="match status" value="1"/>
</dbReference>
<comment type="cofactor">
    <cofactor evidence="1">
        <name>FAD</name>
        <dbReference type="ChEBI" id="CHEBI:57692"/>
    </cofactor>
</comment>
<dbReference type="SUPFAM" id="SSF56176">
    <property type="entry name" value="FAD-binding/transporter-associated domain-like"/>
    <property type="match status" value="1"/>
</dbReference>
<accession>A0A1G6S1P7</accession>
<dbReference type="PROSITE" id="PS00862">
    <property type="entry name" value="OX2_COVAL_FAD"/>
    <property type="match status" value="1"/>
</dbReference>
<dbReference type="GO" id="GO:0016491">
    <property type="term" value="F:oxidoreductase activity"/>
    <property type="evidence" value="ECO:0007669"/>
    <property type="project" value="UniProtKB-KW"/>
</dbReference>
<keyword evidence="8" id="KW-1185">Reference proteome</keyword>
<dbReference type="EMBL" id="FMYH01000005">
    <property type="protein sequence ID" value="SDD10842.1"/>
    <property type="molecule type" value="Genomic_DNA"/>
</dbReference>
<evidence type="ECO:0000256" key="3">
    <source>
        <dbReference type="ARBA" id="ARBA00022630"/>
    </source>
</evidence>
<dbReference type="Gene3D" id="3.30.43.10">
    <property type="entry name" value="Uridine Diphospho-n-acetylenolpyruvylglucosamine Reductase, domain 2"/>
    <property type="match status" value="1"/>
</dbReference>
<dbReference type="RefSeq" id="WP_093184168.1">
    <property type="nucleotide sequence ID" value="NZ_FMYH01000005.1"/>
</dbReference>
<keyword evidence="3" id="KW-0285">Flavoprotein</keyword>
<dbReference type="Gene3D" id="3.40.462.20">
    <property type="match status" value="1"/>
</dbReference>
<gene>
    <name evidence="7" type="ORF">SAMN05216410_2849</name>
</gene>
<dbReference type="Pfam" id="PF01565">
    <property type="entry name" value="FAD_binding_4"/>
    <property type="match status" value="1"/>
</dbReference>
<dbReference type="InterPro" id="IPR012951">
    <property type="entry name" value="BBE"/>
</dbReference>
<dbReference type="InterPro" id="IPR006093">
    <property type="entry name" value="Oxy_OxRdtase_FAD_BS"/>
</dbReference>
<dbReference type="OrthoDB" id="9775082at2"/>
<reference evidence="7 8" key="1">
    <citation type="submission" date="2016-09" db="EMBL/GenBank/DDBJ databases">
        <authorList>
            <person name="Capua I."/>
            <person name="De Benedictis P."/>
            <person name="Joannis T."/>
            <person name="Lombin L.H."/>
            <person name="Cattoli G."/>
        </authorList>
    </citation>
    <scope>NUCLEOTIDE SEQUENCE [LARGE SCALE GENOMIC DNA]</scope>
    <source>
        <strain evidence="7 8">ISLP-3</strain>
    </source>
</reference>
<sequence length="458" mass="47189">MVSEADVHALADAVTGPVTVPGDPGYADDALAFNLAVQHSPDVVLGATDADDVAAGVRWAAGLGLPVAVQATGHGASDAIDGGLLICTRRMQDVVVDPVARTAHVGAGVKWRDVLAASVPLGLIGLNGSSTDVGVVGYTLGGGLPVLGRAFGFAADHVHSFEVVTPDGEARHVDAETHPELFSALRGGTGSFAIVTSMVCGLLPLAELYGGGIMFPGADAAAVLSAFGDWWPTLPETAAPSIALLRLPDLEFVPEPLRGQFVVHLRFAFIGGASEGEALLAPMRQVSTPLMDAVGPMNYRDIDMVHMDPVNPTPFEDGGVLLRHFDEAAQEALLELAGAQVESPLLMVELRPLGGRLVGPPAGADSVSGRDAAFSLIAIGLMAGPVAAVVPAAIHDLLQAMEPYATGGTMVNFHGRPGDAADRARAWSPEIYARLSAAKTSYDPTNMLRFGHGIPVGP</sequence>
<dbReference type="STRING" id="1814289.SAMN05216410_2849"/>
<dbReference type="InterPro" id="IPR016166">
    <property type="entry name" value="FAD-bd_PCMH"/>
</dbReference>
<dbReference type="Pfam" id="PF08031">
    <property type="entry name" value="BBE"/>
    <property type="match status" value="1"/>
</dbReference>
<dbReference type="InterPro" id="IPR036318">
    <property type="entry name" value="FAD-bd_PCMH-like_sf"/>
</dbReference>
<dbReference type="GO" id="GO:0071949">
    <property type="term" value="F:FAD binding"/>
    <property type="evidence" value="ECO:0007669"/>
    <property type="project" value="InterPro"/>
</dbReference>
<dbReference type="InterPro" id="IPR016167">
    <property type="entry name" value="FAD-bd_PCMH_sub1"/>
</dbReference>
<dbReference type="InterPro" id="IPR050416">
    <property type="entry name" value="FAD-linked_Oxidoreductase"/>
</dbReference>
<evidence type="ECO:0000256" key="4">
    <source>
        <dbReference type="ARBA" id="ARBA00022827"/>
    </source>
</evidence>
<evidence type="ECO:0000313" key="8">
    <source>
        <dbReference type="Proteomes" id="UP000199039"/>
    </source>
</evidence>
<evidence type="ECO:0000256" key="2">
    <source>
        <dbReference type="ARBA" id="ARBA00005466"/>
    </source>
</evidence>